<gene>
    <name evidence="2" type="ORF">Ccrd_021647</name>
</gene>
<name>A0A103Y068_CYNCS</name>
<dbReference type="AlphaFoldDB" id="A0A103Y068"/>
<evidence type="ECO:0000313" key="3">
    <source>
        <dbReference type="Proteomes" id="UP000243975"/>
    </source>
</evidence>
<dbReference type="EMBL" id="LEKV01003398">
    <property type="protein sequence ID" value="KVI00114.1"/>
    <property type="molecule type" value="Genomic_DNA"/>
</dbReference>
<dbReference type="Gramene" id="KVI00114">
    <property type="protein sequence ID" value="KVI00114"/>
    <property type="gene ID" value="Ccrd_021647"/>
</dbReference>
<reference evidence="2 3" key="1">
    <citation type="journal article" date="2016" name="Sci. Rep.">
        <title>The genome sequence of the outbreeding globe artichoke constructed de novo incorporating a phase-aware low-pass sequencing strategy of F1 progeny.</title>
        <authorList>
            <person name="Scaglione D."/>
            <person name="Reyes-Chin-Wo S."/>
            <person name="Acquadro A."/>
            <person name="Froenicke L."/>
            <person name="Portis E."/>
            <person name="Beitel C."/>
            <person name="Tirone M."/>
            <person name="Mauro R."/>
            <person name="Lo Monaco A."/>
            <person name="Mauromicale G."/>
            <person name="Faccioli P."/>
            <person name="Cattivelli L."/>
            <person name="Rieseberg L."/>
            <person name="Michelmore R."/>
            <person name="Lanteri S."/>
        </authorList>
    </citation>
    <scope>NUCLEOTIDE SEQUENCE [LARGE SCALE GENOMIC DNA]</scope>
    <source>
        <strain evidence="2">2C</strain>
    </source>
</reference>
<feature type="compositionally biased region" description="Polar residues" evidence="1">
    <location>
        <begin position="96"/>
        <end position="109"/>
    </location>
</feature>
<sequence length="118" mass="13567">MEVTLLRCSYSRYCWRMGCFRTSERKQSRGRIKRIVVCIVDQDSLAHRTLSAATTFEINRGWGRVLLMLGYNSSRSSKASNELDGDVHTLTQLNQKMNNHTKSLPIQSNKELKKDGED</sequence>
<feature type="region of interest" description="Disordered" evidence="1">
    <location>
        <begin position="96"/>
        <end position="118"/>
    </location>
</feature>
<dbReference type="Proteomes" id="UP000243975">
    <property type="component" value="Unassembled WGS sequence"/>
</dbReference>
<protein>
    <submittedName>
        <fullName evidence="2">Uncharacterized protein</fullName>
    </submittedName>
</protein>
<evidence type="ECO:0000256" key="1">
    <source>
        <dbReference type="SAM" id="MobiDB-lite"/>
    </source>
</evidence>
<comment type="caution">
    <text evidence="2">The sequence shown here is derived from an EMBL/GenBank/DDBJ whole genome shotgun (WGS) entry which is preliminary data.</text>
</comment>
<organism evidence="2 3">
    <name type="scientific">Cynara cardunculus var. scolymus</name>
    <name type="common">Globe artichoke</name>
    <name type="synonym">Cynara scolymus</name>
    <dbReference type="NCBI Taxonomy" id="59895"/>
    <lineage>
        <taxon>Eukaryota</taxon>
        <taxon>Viridiplantae</taxon>
        <taxon>Streptophyta</taxon>
        <taxon>Embryophyta</taxon>
        <taxon>Tracheophyta</taxon>
        <taxon>Spermatophyta</taxon>
        <taxon>Magnoliopsida</taxon>
        <taxon>eudicotyledons</taxon>
        <taxon>Gunneridae</taxon>
        <taxon>Pentapetalae</taxon>
        <taxon>asterids</taxon>
        <taxon>campanulids</taxon>
        <taxon>Asterales</taxon>
        <taxon>Asteraceae</taxon>
        <taxon>Carduoideae</taxon>
        <taxon>Cardueae</taxon>
        <taxon>Carduinae</taxon>
        <taxon>Cynara</taxon>
    </lineage>
</organism>
<proteinExistence type="predicted"/>
<accession>A0A103Y068</accession>
<evidence type="ECO:0000313" key="2">
    <source>
        <dbReference type="EMBL" id="KVI00114.1"/>
    </source>
</evidence>
<keyword evidence="3" id="KW-1185">Reference proteome</keyword>